<keyword evidence="2" id="KW-0645">Protease</keyword>
<feature type="domain" description="Ubiquitin-like protease family profile" evidence="4">
    <location>
        <begin position="13"/>
        <end position="203"/>
    </location>
</feature>
<dbReference type="Proteomes" id="UP000000600">
    <property type="component" value="Unassembled WGS sequence"/>
</dbReference>
<dbReference type="Pfam" id="PF02902">
    <property type="entry name" value="Peptidase_C48"/>
    <property type="match status" value="1"/>
</dbReference>
<dbReference type="EMBL" id="CT867985">
    <property type="protein sequence ID" value="CAK55777.1"/>
    <property type="molecule type" value="Genomic_DNA"/>
</dbReference>
<dbReference type="GeneID" id="79573942"/>
<dbReference type="InterPro" id="IPR003653">
    <property type="entry name" value="Peptidase_C48_C"/>
</dbReference>
<comment type="similarity">
    <text evidence="1">Belongs to the peptidase C48 family.</text>
</comment>
<evidence type="ECO:0000256" key="2">
    <source>
        <dbReference type="ARBA" id="ARBA00022670"/>
    </source>
</evidence>
<dbReference type="OrthoDB" id="1939479at2759"/>
<dbReference type="RefSeq" id="XP_001423175.1">
    <property type="nucleotide sequence ID" value="XM_001423138.1"/>
</dbReference>
<reference evidence="5" key="4">
    <citation type="submission" date="2006-11" db="EMBL/GenBank/DDBJ databases">
        <title>Paramecium megabase sequencing project.</title>
        <authorList>
            <person name="Nowak J.K."/>
            <person name="Migdalski A."/>
            <person name="Gromadka R."/>
            <person name="Zagulski M."/>
        </authorList>
    </citation>
    <scope>NUCLEOTIDE SEQUENCE</scope>
    <source>
        <strain evidence="5">Stock d4-2</strain>
    </source>
</reference>
<reference evidence="6 7" key="2">
    <citation type="journal article" date="2006" name="Nature">
        <title>Global trends of whole-genome duplications revealed by the ciliate Paramecium tetraurelia.</title>
        <authorList>
            <consortium name="Genoscope"/>
            <person name="Aury J.-M."/>
            <person name="Jaillon O."/>
            <person name="Duret L."/>
            <person name="Noel B."/>
            <person name="Jubin C."/>
            <person name="Porcel B.M."/>
            <person name="Segurens B."/>
            <person name="Daubin V."/>
            <person name="Anthouard V."/>
            <person name="Aiach N."/>
            <person name="Arnaiz O."/>
            <person name="Billaut A."/>
            <person name="Beisson J."/>
            <person name="Blanc I."/>
            <person name="Bouhouche K."/>
            <person name="Camara F."/>
            <person name="Duharcourt S."/>
            <person name="Guigo R."/>
            <person name="Gogendeau D."/>
            <person name="Katinka M."/>
            <person name="Keller A.-M."/>
            <person name="Kissmehl R."/>
            <person name="Klotz C."/>
            <person name="Koll F."/>
            <person name="Le Moue A."/>
            <person name="Lepere C."/>
            <person name="Malinsky S."/>
            <person name="Nowacki M."/>
            <person name="Nowak J.K."/>
            <person name="Plattner H."/>
            <person name="Poulain J."/>
            <person name="Ruiz F."/>
            <person name="Serrano V."/>
            <person name="Zagulski M."/>
            <person name="Dessen P."/>
            <person name="Betermier M."/>
            <person name="Weissenbach J."/>
            <person name="Scarpelli C."/>
            <person name="Schachter V."/>
            <person name="Sperling L."/>
            <person name="Meyer E."/>
            <person name="Cohen J."/>
            <person name="Wincker P."/>
        </authorList>
    </citation>
    <scope>NUCLEOTIDE SEQUENCE [LARGE SCALE GENOMIC DNA]</scope>
    <source>
        <strain evidence="6 7">Stock d4-2</strain>
    </source>
</reference>
<dbReference type="RefSeq" id="XP_001347115.1">
    <property type="nucleotide sequence ID" value="XM_001347079.1"/>
</dbReference>
<dbReference type="KEGG" id="ptm:GSPATT00000212001"/>
<evidence type="ECO:0000259" key="4">
    <source>
        <dbReference type="PROSITE" id="PS50600"/>
    </source>
</evidence>
<keyword evidence="3" id="KW-0378">Hydrolase</keyword>
<dbReference type="SUPFAM" id="SSF54001">
    <property type="entry name" value="Cysteine proteinases"/>
    <property type="match status" value="1"/>
</dbReference>
<dbReference type="GO" id="GO:0006508">
    <property type="term" value="P:proteolysis"/>
    <property type="evidence" value="ECO:0007669"/>
    <property type="project" value="UniProtKB-KW"/>
</dbReference>
<dbReference type="InParanoid" id="Q6BFT2"/>
<evidence type="ECO:0000313" key="6">
    <source>
        <dbReference type="EMBL" id="CAK55777.1"/>
    </source>
</evidence>
<dbReference type="GeneID" id="5008959"/>
<dbReference type="Gene3D" id="3.40.395.10">
    <property type="entry name" value="Adenoviral Proteinase, Chain A"/>
    <property type="match status" value="1"/>
</dbReference>
<dbReference type="OMA" id="YISMVRQ"/>
<dbReference type="HOGENOM" id="CLU_1108849_0_0_1"/>
<dbReference type="EMBL" id="CR548612">
    <property type="protein sequence ID" value="CAH03488.1"/>
    <property type="molecule type" value="Genomic_DNA"/>
</dbReference>
<dbReference type="KEGG" id="ptm:PTMB.290c"/>
<proteinExistence type="inferred from homology"/>
<organism evidence="5 7">
    <name type="scientific">Paramecium tetraurelia</name>
    <dbReference type="NCBI Taxonomy" id="5888"/>
    <lineage>
        <taxon>Eukaryota</taxon>
        <taxon>Sar</taxon>
        <taxon>Alveolata</taxon>
        <taxon>Ciliophora</taxon>
        <taxon>Intramacronucleata</taxon>
        <taxon>Oligohymenophorea</taxon>
        <taxon>Peniculida</taxon>
        <taxon>Parameciidae</taxon>
        <taxon>Paramecium</taxon>
    </lineage>
</organism>
<protein>
    <submittedName>
        <fullName evidence="6">Chromosome undetermined scaffold_1, whole genome shotgun sequence</fullName>
    </submittedName>
</protein>
<gene>
    <name evidence="6" type="ORF">GSPATT00000212001</name>
    <name evidence="5" type="ORF">PTMB.290c</name>
</gene>
<evidence type="ECO:0000313" key="5">
    <source>
        <dbReference type="EMBL" id="CAH03488.1"/>
    </source>
</evidence>
<name>Q6BFT2_PARTE</name>
<sequence>MPQLTKQLPTNILQIDDKDSLELTIPDAPYPPPQPNNLYEPYYDKQQQENTIQTPQDNRQVIEKYYENENGKKYQFIVQKIEITKAEEGKFRIKSMQNKLDEYLISKSLNQSLNPIYQHDFSFFPINLRNAHWISIIIDPKKEIILYQDSAYAAMSQDIKEGISKIIDYKKPSKIQWKLQTKSPQQKTSQDCGIFVLYALFILFTEGQLVQEKQYDQTYISMVRQNLFQLTVKEAESDLNPELVERIVRGC</sequence>
<accession>Q6BFT2</accession>
<evidence type="ECO:0000256" key="3">
    <source>
        <dbReference type="ARBA" id="ARBA00022801"/>
    </source>
</evidence>
<reference evidence="5 7" key="1">
    <citation type="journal article" date="2004" name="Curr. Biol.">
        <title>High coding density on the largest Paramecium tetraurelia somatic chromosome.</title>
        <authorList>
            <person name="Zagulski M."/>
            <person name="Nowak J.K."/>
            <person name="Le Mouel A."/>
            <person name="Nowacki M."/>
            <person name="Migdalski A."/>
            <person name="Gromadka R."/>
            <person name="Noel B."/>
            <person name="Blanc I."/>
            <person name="Dessen P."/>
            <person name="Wincker P."/>
            <person name="Keller A.M."/>
            <person name="Cohen J."/>
            <person name="Meyer E."/>
            <person name="Sperling L."/>
        </authorList>
    </citation>
    <scope>NUCLEOTIDE SEQUENCE [LARGE SCALE GENOMIC DNA]</scope>
    <source>
        <strain evidence="5 7">Stock d4-2</strain>
    </source>
</reference>
<evidence type="ECO:0000313" key="7">
    <source>
        <dbReference type="Proteomes" id="UP000000600"/>
    </source>
</evidence>
<dbReference type="PROSITE" id="PS50600">
    <property type="entry name" value="ULP_PROTEASE"/>
    <property type="match status" value="1"/>
</dbReference>
<dbReference type="GO" id="GO:0008234">
    <property type="term" value="F:cysteine-type peptidase activity"/>
    <property type="evidence" value="ECO:0007669"/>
    <property type="project" value="InterPro"/>
</dbReference>
<evidence type="ECO:0000256" key="1">
    <source>
        <dbReference type="ARBA" id="ARBA00005234"/>
    </source>
</evidence>
<keyword evidence="7" id="KW-1185">Reference proteome</keyword>
<reference evidence="6" key="3">
    <citation type="submission" date="2006-03" db="EMBL/GenBank/DDBJ databases">
        <authorList>
            <consortium name="Genoscope"/>
        </authorList>
    </citation>
    <scope>NUCLEOTIDE SEQUENCE</scope>
    <source>
        <strain evidence="6">Stock d4-2</strain>
    </source>
</reference>
<dbReference type="InterPro" id="IPR038765">
    <property type="entry name" value="Papain-like_cys_pep_sf"/>
</dbReference>
<dbReference type="AlphaFoldDB" id="Q6BFT2"/>